<dbReference type="SUPFAM" id="SSF56784">
    <property type="entry name" value="HAD-like"/>
    <property type="match status" value="1"/>
</dbReference>
<dbReference type="PANTHER" id="PTHR17901:SF14">
    <property type="entry name" value="MAGNESIUM-DEPENDENT PHOSPHATASE 1"/>
    <property type="match status" value="1"/>
</dbReference>
<reference evidence="1 2" key="1">
    <citation type="submission" date="2020-08" db="EMBL/GenBank/DDBJ databases">
        <title>Fungal Genomes of the International Space Station.</title>
        <authorList>
            <person name="Seuylemezian A."/>
            <person name="Singh N.K."/>
            <person name="Wood J."/>
            <person name="Venkateswaran K."/>
        </authorList>
    </citation>
    <scope>NUCLEOTIDE SEQUENCE [LARGE SCALE GENOMIC DNA]</scope>
    <source>
        <strain evidence="1 2">S/N-304-OC-R4</strain>
    </source>
</reference>
<evidence type="ECO:0000313" key="1">
    <source>
        <dbReference type="EMBL" id="MBY0207124.1"/>
    </source>
</evidence>
<dbReference type="InterPro" id="IPR010036">
    <property type="entry name" value="MDP_1_eu_arc"/>
</dbReference>
<name>A0ABS7KSH8_9BACL</name>
<dbReference type="InterPro" id="IPR036412">
    <property type="entry name" value="HAD-like_sf"/>
</dbReference>
<protein>
    <submittedName>
        <fullName evidence="1">HAD-IIIC family phosphatase</fullName>
    </submittedName>
</protein>
<dbReference type="EMBL" id="JACLIC010000061">
    <property type="protein sequence ID" value="MBY0207124.1"/>
    <property type="molecule type" value="Genomic_DNA"/>
</dbReference>
<dbReference type="NCBIfam" id="TIGR01686">
    <property type="entry name" value="FkbH"/>
    <property type="match status" value="1"/>
</dbReference>
<organism evidence="1 2">
    <name type="scientific">Paenibacillus cucumis</name>
    <name type="common">ex Kampfer et al. 2016</name>
    <dbReference type="NCBI Taxonomy" id="1776858"/>
    <lineage>
        <taxon>Bacteria</taxon>
        <taxon>Bacillati</taxon>
        <taxon>Bacillota</taxon>
        <taxon>Bacilli</taxon>
        <taxon>Bacillales</taxon>
        <taxon>Paenibacillaceae</taxon>
        <taxon>Paenibacillus</taxon>
    </lineage>
</organism>
<dbReference type="RefSeq" id="WP_221791715.1">
    <property type="nucleotide sequence ID" value="NZ_JACLIC010000061.1"/>
</dbReference>
<dbReference type="InterPro" id="IPR010033">
    <property type="entry name" value="HAD_SF_ppase_IIIC"/>
</dbReference>
<dbReference type="InterPro" id="IPR023214">
    <property type="entry name" value="HAD_sf"/>
</dbReference>
<comment type="caution">
    <text evidence="1">The sequence shown here is derived from an EMBL/GenBank/DDBJ whole genome shotgun (WGS) entry which is preliminary data.</text>
</comment>
<dbReference type="PANTHER" id="PTHR17901">
    <property type="entry name" value="MAGNESIUM-DEPENDENT PHOSPHATASE 1 MDP1"/>
    <property type="match status" value="1"/>
</dbReference>
<dbReference type="NCBIfam" id="TIGR01681">
    <property type="entry name" value="HAD-SF-IIIC"/>
    <property type="match status" value="1"/>
</dbReference>
<keyword evidence="2" id="KW-1185">Reference proteome</keyword>
<gene>
    <name evidence="1" type="ORF">H7T88_28235</name>
</gene>
<dbReference type="InterPro" id="IPR010037">
    <property type="entry name" value="FkbH_domain"/>
</dbReference>
<evidence type="ECO:0000313" key="2">
    <source>
        <dbReference type="Proteomes" id="UP000706031"/>
    </source>
</evidence>
<proteinExistence type="predicted"/>
<dbReference type="Gene3D" id="3.40.50.1000">
    <property type="entry name" value="HAD superfamily/HAD-like"/>
    <property type="match status" value="1"/>
</dbReference>
<dbReference type="Proteomes" id="UP000706031">
    <property type="component" value="Unassembled WGS sequence"/>
</dbReference>
<sequence length="355" mass="40891">MTFPIDEKIKTKAKRHIKCVIWDLDHTIWNGILMENSEVQLHSHILDVIISLDKRGILQSIASRNEYDIAMEKLKELGIEEYFIYPQINWNNKSSSVQTISNLININMDAIAFIDDQLFEREEVTFHHPQVFCLDAVETVNLLKMSEFSPAFLTKDSINRRQMYLNDIVRKSAEDRFEGQQDEFLYSLDMVLTLSFAEGDDLKRAEELTVRTNQLNATGYTFSYEEIEALSHSPNHKLIICGLDDKFGTYGKVGLALLECNNDCWTLKLLLVSCRVISRGIGAVMLNFIAKLANNAGKILRGEFLPTGRNRMMLLTYKLSGFRELEEREGMLILEHEPSQLQNVPEYITLFDYVS</sequence>
<accession>A0ABS7KSH8</accession>